<dbReference type="GO" id="GO:0004674">
    <property type="term" value="F:protein serine/threonine kinase activity"/>
    <property type="evidence" value="ECO:0007669"/>
    <property type="project" value="UniProtKB-KW"/>
</dbReference>
<dbReference type="EMBL" id="CAMGYJ010000007">
    <property type="protein sequence ID" value="CAI0441632.1"/>
    <property type="molecule type" value="Genomic_DNA"/>
</dbReference>
<protein>
    <recommendedName>
        <fullName evidence="2">non-specific serine/threonine protein kinase</fullName>
        <ecNumber evidence="2">2.7.11.1</ecNumber>
    </recommendedName>
</protein>
<keyword evidence="15" id="KW-0472">Membrane</keyword>
<keyword evidence="3" id="KW-1003">Cell membrane</keyword>
<dbReference type="PROSITE" id="PS50011">
    <property type="entry name" value="PROTEIN_KINASE_DOM"/>
    <property type="match status" value="1"/>
</dbReference>
<evidence type="ECO:0000256" key="16">
    <source>
        <dbReference type="ARBA" id="ARBA00023170"/>
    </source>
</evidence>
<dbReference type="PANTHER" id="PTHR48008">
    <property type="entry name" value="LEUCINE-RICH REPEAT RECEPTOR-LIKE PROTEIN KINASE IMK3-RELATED"/>
    <property type="match status" value="1"/>
</dbReference>
<keyword evidence="5" id="KW-0597">Phosphoprotein</keyword>
<evidence type="ECO:0000256" key="13">
    <source>
        <dbReference type="ARBA" id="ARBA00022840"/>
    </source>
</evidence>
<feature type="domain" description="Protein kinase" evidence="20">
    <location>
        <begin position="1"/>
        <end position="201"/>
    </location>
</feature>
<dbReference type="AlphaFoldDB" id="A0AAV0M5Y0"/>
<dbReference type="GO" id="GO:0005524">
    <property type="term" value="F:ATP binding"/>
    <property type="evidence" value="ECO:0007669"/>
    <property type="project" value="UniProtKB-KW"/>
</dbReference>
<keyword evidence="22" id="KW-1185">Reference proteome</keyword>
<evidence type="ECO:0000256" key="1">
    <source>
        <dbReference type="ARBA" id="ARBA00004162"/>
    </source>
</evidence>
<evidence type="ECO:0000256" key="15">
    <source>
        <dbReference type="ARBA" id="ARBA00023136"/>
    </source>
</evidence>
<keyword evidence="12" id="KW-0418">Kinase</keyword>
<keyword evidence="11" id="KW-0547">Nucleotide-binding</keyword>
<evidence type="ECO:0000256" key="12">
    <source>
        <dbReference type="ARBA" id="ARBA00022777"/>
    </source>
</evidence>
<keyword evidence="7" id="KW-0808">Transferase</keyword>
<dbReference type="InterPro" id="IPR001245">
    <property type="entry name" value="Ser-Thr/Tyr_kinase_cat_dom"/>
</dbReference>
<dbReference type="GO" id="GO:0005886">
    <property type="term" value="C:plasma membrane"/>
    <property type="evidence" value="ECO:0007669"/>
    <property type="project" value="UniProtKB-SubCell"/>
</dbReference>
<evidence type="ECO:0000259" key="20">
    <source>
        <dbReference type="PROSITE" id="PS50011"/>
    </source>
</evidence>
<keyword evidence="16" id="KW-0675">Receptor</keyword>
<keyword evidence="9" id="KW-0732">Signal</keyword>
<dbReference type="InterPro" id="IPR052451">
    <property type="entry name" value="Ser/Thr_kinase-like"/>
</dbReference>
<keyword evidence="4" id="KW-0723">Serine/threonine-protein kinase</keyword>
<evidence type="ECO:0000256" key="18">
    <source>
        <dbReference type="ARBA" id="ARBA00047899"/>
    </source>
</evidence>
<dbReference type="InterPro" id="IPR008271">
    <property type="entry name" value="Ser/Thr_kinase_AS"/>
</dbReference>
<reference evidence="21" key="1">
    <citation type="submission" date="2022-08" db="EMBL/GenBank/DDBJ databases">
        <authorList>
            <person name="Gutierrez-Valencia J."/>
        </authorList>
    </citation>
    <scope>NUCLEOTIDE SEQUENCE</scope>
</reference>
<comment type="caution">
    <text evidence="21">The sequence shown here is derived from an EMBL/GenBank/DDBJ whole genome shotgun (WGS) entry which is preliminary data.</text>
</comment>
<keyword evidence="6" id="KW-0433">Leucine-rich repeat</keyword>
<dbReference type="PANTHER" id="PTHR48008:SF14">
    <property type="entry name" value="PROTEIN KINASE DOMAIN-CONTAINING PROTEIN"/>
    <property type="match status" value="1"/>
</dbReference>
<dbReference type="SUPFAM" id="SSF56112">
    <property type="entry name" value="Protein kinase-like (PK-like)"/>
    <property type="match status" value="1"/>
</dbReference>
<dbReference type="InterPro" id="IPR011009">
    <property type="entry name" value="Kinase-like_dom_sf"/>
</dbReference>
<proteinExistence type="predicted"/>
<keyword evidence="14" id="KW-1133">Transmembrane helix</keyword>
<accession>A0AAV0M5Y0</accession>
<dbReference type="SMART" id="SM00220">
    <property type="entry name" value="S_TKc"/>
    <property type="match status" value="1"/>
</dbReference>
<evidence type="ECO:0000256" key="5">
    <source>
        <dbReference type="ARBA" id="ARBA00022553"/>
    </source>
</evidence>
<evidence type="ECO:0000256" key="17">
    <source>
        <dbReference type="ARBA" id="ARBA00023180"/>
    </source>
</evidence>
<evidence type="ECO:0000256" key="19">
    <source>
        <dbReference type="ARBA" id="ARBA00048679"/>
    </source>
</evidence>
<dbReference type="InterPro" id="IPR000719">
    <property type="entry name" value="Prot_kinase_dom"/>
</dbReference>
<keyword evidence="13" id="KW-0067">ATP-binding</keyword>
<name>A0AAV0M5Y0_9ROSI</name>
<evidence type="ECO:0000256" key="4">
    <source>
        <dbReference type="ARBA" id="ARBA00022527"/>
    </source>
</evidence>
<evidence type="ECO:0000256" key="10">
    <source>
        <dbReference type="ARBA" id="ARBA00022737"/>
    </source>
</evidence>
<evidence type="ECO:0000313" key="22">
    <source>
        <dbReference type="Proteomes" id="UP001154282"/>
    </source>
</evidence>
<dbReference type="EC" id="2.7.11.1" evidence="2"/>
<dbReference type="Gene3D" id="1.10.510.10">
    <property type="entry name" value="Transferase(Phosphotransferase) domain 1"/>
    <property type="match status" value="1"/>
</dbReference>
<dbReference type="PROSITE" id="PS00108">
    <property type="entry name" value="PROTEIN_KINASE_ST"/>
    <property type="match status" value="1"/>
</dbReference>
<evidence type="ECO:0000256" key="2">
    <source>
        <dbReference type="ARBA" id="ARBA00012513"/>
    </source>
</evidence>
<gene>
    <name evidence="21" type="ORF">LITE_LOCUS26950</name>
</gene>
<keyword evidence="10" id="KW-0677">Repeat</keyword>
<organism evidence="21 22">
    <name type="scientific">Linum tenue</name>
    <dbReference type="NCBI Taxonomy" id="586396"/>
    <lineage>
        <taxon>Eukaryota</taxon>
        <taxon>Viridiplantae</taxon>
        <taxon>Streptophyta</taxon>
        <taxon>Embryophyta</taxon>
        <taxon>Tracheophyta</taxon>
        <taxon>Spermatophyta</taxon>
        <taxon>Magnoliopsida</taxon>
        <taxon>eudicotyledons</taxon>
        <taxon>Gunneridae</taxon>
        <taxon>Pentapetalae</taxon>
        <taxon>rosids</taxon>
        <taxon>fabids</taxon>
        <taxon>Malpighiales</taxon>
        <taxon>Linaceae</taxon>
        <taxon>Linum</taxon>
    </lineage>
</organism>
<evidence type="ECO:0000313" key="21">
    <source>
        <dbReference type="EMBL" id="CAI0441632.1"/>
    </source>
</evidence>
<evidence type="ECO:0000256" key="7">
    <source>
        <dbReference type="ARBA" id="ARBA00022679"/>
    </source>
</evidence>
<dbReference type="FunFam" id="1.10.510.10:FF:000358">
    <property type="entry name" value="Putative leucine-rich repeat receptor-like serine/threonine-protein kinase"/>
    <property type="match status" value="1"/>
</dbReference>
<comment type="subcellular location">
    <subcellularLocation>
        <location evidence="1">Cell membrane</location>
        <topology evidence="1">Single-pass membrane protein</topology>
    </subcellularLocation>
</comment>
<evidence type="ECO:0000256" key="11">
    <source>
        <dbReference type="ARBA" id="ARBA00022741"/>
    </source>
</evidence>
<evidence type="ECO:0000256" key="9">
    <source>
        <dbReference type="ARBA" id="ARBA00022729"/>
    </source>
</evidence>
<sequence>MPNGSLEKWLYSHNYFLNILQRLNIVIDVASALEYLHHGYSIPIVHCDVKPENVLLDGDLVARLSDFGISKLLGGIDSITRTFGGEGVVSIKSDVYSFGILLMEVFTRRKPTEESFDKGMDMKQWVTALLPERVTELVDANLLVDEARINLKAKVDCILSIMKLALACCIDTPKDRMDIRDVLSNLKKIKSQISKPRHLRI</sequence>
<dbReference type="Pfam" id="PF07714">
    <property type="entry name" value="PK_Tyr_Ser-Thr"/>
    <property type="match status" value="1"/>
</dbReference>
<evidence type="ECO:0000256" key="8">
    <source>
        <dbReference type="ARBA" id="ARBA00022692"/>
    </source>
</evidence>
<keyword evidence="8" id="KW-0812">Transmembrane</keyword>
<comment type="catalytic activity">
    <reaction evidence="18">
        <text>L-threonyl-[protein] + ATP = O-phospho-L-threonyl-[protein] + ADP + H(+)</text>
        <dbReference type="Rhea" id="RHEA:46608"/>
        <dbReference type="Rhea" id="RHEA-COMP:11060"/>
        <dbReference type="Rhea" id="RHEA-COMP:11605"/>
        <dbReference type="ChEBI" id="CHEBI:15378"/>
        <dbReference type="ChEBI" id="CHEBI:30013"/>
        <dbReference type="ChEBI" id="CHEBI:30616"/>
        <dbReference type="ChEBI" id="CHEBI:61977"/>
        <dbReference type="ChEBI" id="CHEBI:456216"/>
        <dbReference type="EC" id="2.7.11.1"/>
    </reaction>
</comment>
<keyword evidence="17" id="KW-0325">Glycoprotein</keyword>
<comment type="catalytic activity">
    <reaction evidence="19">
        <text>L-seryl-[protein] + ATP = O-phospho-L-seryl-[protein] + ADP + H(+)</text>
        <dbReference type="Rhea" id="RHEA:17989"/>
        <dbReference type="Rhea" id="RHEA-COMP:9863"/>
        <dbReference type="Rhea" id="RHEA-COMP:11604"/>
        <dbReference type="ChEBI" id="CHEBI:15378"/>
        <dbReference type="ChEBI" id="CHEBI:29999"/>
        <dbReference type="ChEBI" id="CHEBI:30616"/>
        <dbReference type="ChEBI" id="CHEBI:83421"/>
        <dbReference type="ChEBI" id="CHEBI:456216"/>
        <dbReference type="EC" id="2.7.11.1"/>
    </reaction>
</comment>
<evidence type="ECO:0000256" key="3">
    <source>
        <dbReference type="ARBA" id="ARBA00022475"/>
    </source>
</evidence>
<dbReference type="Proteomes" id="UP001154282">
    <property type="component" value="Unassembled WGS sequence"/>
</dbReference>
<evidence type="ECO:0000256" key="6">
    <source>
        <dbReference type="ARBA" id="ARBA00022614"/>
    </source>
</evidence>
<evidence type="ECO:0000256" key="14">
    <source>
        <dbReference type="ARBA" id="ARBA00022989"/>
    </source>
</evidence>